<dbReference type="AlphaFoldDB" id="D4ZIW7"/>
<dbReference type="KEGG" id="svo:SVI_1645"/>
<dbReference type="Pfam" id="PF00571">
    <property type="entry name" value="CBS"/>
    <property type="match status" value="2"/>
</dbReference>
<sequence length="195" mass="22247">MFINLTKQKIPSNLITREHIFRCLGISLTKYSHFNIKLTPQTGLLSCIKERAMESIKIADYMNRHPVTFTAHMPIAEAVELFLQNQQIGGPVIDENRKVIGFLSEQDCLIKMLEATYLNENHCDVGDVMHGDPLTVKKESSVLDLAQQMTHHKPKIYPIVDEEEKLIGVINRSAVLKAIDDHLRAMYERGHSRLV</sequence>
<evidence type="ECO:0000313" key="5">
    <source>
        <dbReference type="Proteomes" id="UP000002350"/>
    </source>
</evidence>
<protein>
    <submittedName>
        <fullName evidence="4">CBS domain protein</fullName>
    </submittedName>
</protein>
<dbReference type="Gene3D" id="3.10.580.10">
    <property type="entry name" value="CBS-domain"/>
    <property type="match status" value="1"/>
</dbReference>
<feature type="domain" description="CBS" evidence="3">
    <location>
        <begin position="62"/>
        <end position="118"/>
    </location>
</feature>
<dbReference type="CDD" id="cd04629">
    <property type="entry name" value="CBS_pair_bac"/>
    <property type="match status" value="1"/>
</dbReference>
<reference evidence="5" key="1">
    <citation type="journal article" date="2010" name="Mol. Biosyst.">
        <title>Complete genome sequence and comparative analysis of Shewanella violacea, a psychrophilic and piezophilic bacterium from deep sea floor sediments.</title>
        <authorList>
            <person name="Aono E."/>
            <person name="Baba T."/>
            <person name="Ara T."/>
            <person name="Nishi T."/>
            <person name="Nakamichi T."/>
            <person name="Inamoto E."/>
            <person name="Toyonaga H."/>
            <person name="Hasegawa M."/>
            <person name="Takai Y."/>
            <person name="Okumura Y."/>
            <person name="Baba M."/>
            <person name="Tomita M."/>
            <person name="Kato C."/>
            <person name="Oshima T."/>
            <person name="Nakasone K."/>
            <person name="Mori H."/>
        </authorList>
    </citation>
    <scope>NUCLEOTIDE SEQUENCE [LARGE SCALE GENOMIC DNA]</scope>
    <source>
        <strain evidence="5">JCM 10179 / CIP 106290 / LMG 19151 / DSS12</strain>
    </source>
</reference>
<dbReference type="InterPro" id="IPR046342">
    <property type="entry name" value="CBS_dom_sf"/>
</dbReference>
<dbReference type="STRING" id="637905.SVI_1645"/>
<dbReference type="HOGENOM" id="CLU_040681_9_2_6"/>
<dbReference type="SUPFAM" id="SSF54631">
    <property type="entry name" value="CBS-domain pair"/>
    <property type="match status" value="1"/>
</dbReference>
<keyword evidence="1 2" id="KW-0129">CBS domain</keyword>
<dbReference type="EMBL" id="AP011177">
    <property type="protein sequence ID" value="BAJ01616.1"/>
    <property type="molecule type" value="Genomic_DNA"/>
</dbReference>
<dbReference type="PANTHER" id="PTHR43080:SF26">
    <property type="entry name" value="REGULATORY PROTEIN"/>
    <property type="match status" value="1"/>
</dbReference>
<dbReference type="eggNOG" id="COG0517">
    <property type="taxonomic scope" value="Bacteria"/>
</dbReference>
<keyword evidence="5" id="KW-1185">Reference proteome</keyword>
<evidence type="ECO:0000259" key="3">
    <source>
        <dbReference type="PROSITE" id="PS51371"/>
    </source>
</evidence>
<dbReference type="InterPro" id="IPR000644">
    <property type="entry name" value="CBS_dom"/>
</dbReference>
<dbReference type="InterPro" id="IPR051257">
    <property type="entry name" value="Diverse_CBS-Domain"/>
</dbReference>
<evidence type="ECO:0000313" key="4">
    <source>
        <dbReference type="EMBL" id="BAJ01616.1"/>
    </source>
</evidence>
<dbReference type="PROSITE" id="PS51371">
    <property type="entry name" value="CBS"/>
    <property type="match status" value="2"/>
</dbReference>
<evidence type="ECO:0000256" key="1">
    <source>
        <dbReference type="ARBA" id="ARBA00023122"/>
    </source>
</evidence>
<dbReference type="InterPro" id="IPR044729">
    <property type="entry name" value="CBS_bac"/>
</dbReference>
<dbReference type="PANTHER" id="PTHR43080">
    <property type="entry name" value="CBS DOMAIN-CONTAINING PROTEIN CBSX3, MITOCHONDRIAL"/>
    <property type="match status" value="1"/>
</dbReference>
<organism evidence="4 5">
    <name type="scientific">Shewanella violacea (strain JCM 10179 / CIP 106290 / LMG 19151 / DSS12)</name>
    <dbReference type="NCBI Taxonomy" id="637905"/>
    <lineage>
        <taxon>Bacteria</taxon>
        <taxon>Pseudomonadati</taxon>
        <taxon>Pseudomonadota</taxon>
        <taxon>Gammaproteobacteria</taxon>
        <taxon>Alteromonadales</taxon>
        <taxon>Shewanellaceae</taxon>
        <taxon>Shewanella</taxon>
    </lineage>
</organism>
<dbReference type="Proteomes" id="UP000002350">
    <property type="component" value="Chromosome"/>
</dbReference>
<accession>D4ZIW7</accession>
<name>D4ZIW7_SHEVD</name>
<proteinExistence type="predicted"/>
<evidence type="ECO:0000256" key="2">
    <source>
        <dbReference type="PROSITE-ProRule" id="PRU00703"/>
    </source>
</evidence>
<feature type="domain" description="CBS" evidence="3">
    <location>
        <begin position="129"/>
        <end position="186"/>
    </location>
</feature>
<gene>
    <name evidence="4" type="ordered locus">SVI_1645</name>
</gene>
<dbReference type="SMART" id="SM00116">
    <property type="entry name" value="CBS"/>
    <property type="match status" value="2"/>
</dbReference>